<sequence length="544" mass="61776">MGSQNILATPPTPSAILDPLLERVRAFNTQPPVGLCQFNLDAEMPLLLNPPDEPVPCSEPLALFEAVNAHFSAQIHAFFHALHSLEQLAVNEPDLIRPTSGLQPEIQITNQSYDIYPDCLHRLHPSRRLTVQNADTLPLLHRVTQLRVHPETNYHCEPGLDSAHQRPLSPRVPFQLAARLPNLRALHCRWLWERLPVAFWSRALRVFARVWEGPWRDARAEFARGVRDFVPVMPAGLAKVRLWFWKPIWGTEMDEAVRMPDLVMGASSNAEEFGGVDPVSCGLRELGGWLEELDVRALVTPDLFPCSGGGGGGDGSEAGDAASSSWPRMRHLKVEFHPCAPTGSWYFSGPRGEDPFPTGFAVTKEDHYPPGREDIEETHDLWWRDEDEWDDMGKDENIFQPRRPDMFRIRPIQERVNPLLLAFASSLGRETMPSLQDAELFTWLTWLPSEERRKEYEGGVGAPGASWVPQVDGDCQVMFRWGVKYEAPKGDEKGKVTWQVGESWMPGTEIMRAFEHLLGEDRDNVEWQSFDFVEDRDSYMADYD</sequence>
<dbReference type="GeneID" id="87836388"/>
<dbReference type="AlphaFoldDB" id="A0AAE0HD21"/>
<organism evidence="1 2">
    <name type="scientific">Chaetomium fimeti</name>
    <dbReference type="NCBI Taxonomy" id="1854472"/>
    <lineage>
        <taxon>Eukaryota</taxon>
        <taxon>Fungi</taxon>
        <taxon>Dikarya</taxon>
        <taxon>Ascomycota</taxon>
        <taxon>Pezizomycotina</taxon>
        <taxon>Sordariomycetes</taxon>
        <taxon>Sordariomycetidae</taxon>
        <taxon>Sordariales</taxon>
        <taxon>Chaetomiaceae</taxon>
        <taxon>Chaetomium</taxon>
    </lineage>
</organism>
<dbReference type="EMBL" id="JAUEPN010000006">
    <property type="protein sequence ID" value="KAK3293376.1"/>
    <property type="molecule type" value="Genomic_DNA"/>
</dbReference>
<gene>
    <name evidence="1" type="ORF">B0H64DRAFT_211507</name>
</gene>
<proteinExistence type="predicted"/>
<reference evidence="1" key="1">
    <citation type="journal article" date="2023" name="Mol. Phylogenet. Evol.">
        <title>Genome-scale phylogeny and comparative genomics of the fungal order Sordariales.</title>
        <authorList>
            <person name="Hensen N."/>
            <person name="Bonometti L."/>
            <person name="Westerberg I."/>
            <person name="Brannstrom I.O."/>
            <person name="Guillou S."/>
            <person name="Cros-Aarteil S."/>
            <person name="Calhoun S."/>
            <person name="Haridas S."/>
            <person name="Kuo A."/>
            <person name="Mondo S."/>
            <person name="Pangilinan J."/>
            <person name="Riley R."/>
            <person name="LaButti K."/>
            <person name="Andreopoulos B."/>
            <person name="Lipzen A."/>
            <person name="Chen C."/>
            <person name="Yan M."/>
            <person name="Daum C."/>
            <person name="Ng V."/>
            <person name="Clum A."/>
            <person name="Steindorff A."/>
            <person name="Ohm R.A."/>
            <person name="Martin F."/>
            <person name="Silar P."/>
            <person name="Natvig D.O."/>
            <person name="Lalanne C."/>
            <person name="Gautier V."/>
            <person name="Ament-Velasquez S.L."/>
            <person name="Kruys A."/>
            <person name="Hutchinson M.I."/>
            <person name="Powell A.J."/>
            <person name="Barry K."/>
            <person name="Miller A.N."/>
            <person name="Grigoriev I.V."/>
            <person name="Debuchy R."/>
            <person name="Gladieux P."/>
            <person name="Hiltunen Thoren M."/>
            <person name="Johannesson H."/>
        </authorList>
    </citation>
    <scope>NUCLEOTIDE SEQUENCE</scope>
    <source>
        <strain evidence="1">CBS 168.71</strain>
    </source>
</reference>
<reference evidence="1" key="2">
    <citation type="submission" date="2023-06" db="EMBL/GenBank/DDBJ databases">
        <authorList>
            <consortium name="Lawrence Berkeley National Laboratory"/>
            <person name="Haridas S."/>
            <person name="Hensen N."/>
            <person name="Bonometti L."/>
            <person name="Westerberg I."/>
            <person name="Brannstrom I.O."/>
            <person name="Guillou S."/>
            <person name="Cros-Aarteil S."/>
            <person name="Calhoun S."/>
            <person name="Kuo A."/>
            <person name="Mondo S."/>
            <person name="Pangilinan J."/>
            <person name="Riley R."/>
            <person name="Labutti K."/>
            <person name="Andreopoulos B."/>
            <person name="Lipzen A."/>
            <person name="Chen C."/>
            <person name="Yanf M."/>
            <person name="Daum C."/>
            <person name="Ng V."/>
            <person name="Clum A."/>
            <person name="Steindorff A."/>
            <person name="Ohm R."/>
            <person name="Martin F."/>
            <person name="Silar P."/>
            <person name="Natvig D."/>
            <person name="Lalanne C."/>
            <person name="Gautier V."/>
            <person name="Ament-Velasquez S.L."/>
            <person name="Kruys A."/>
            <person name="Hutchinson M.I."/>
            <person name="Powell A.J."/>
            <person name="Barry K."/>
            <person name="Miller A.N."/>
            <person name="Grigoriev I.V."/>
            <person name="Debuchy R."/>
            <person name="Gladieux P."/>
            <person name="Thoren M.H."/>
            <person name="Johannesson H."/>
        </authorList>
    </citation>
    <scope>NUCLEOTIDE SEQUENCE</scope>
    <source>
        <strain evidence="1">CBS 168.71</strain>
    </source>
</reference>
<comment type="caution">
    <text evidence="1">The sequence shown here is derived from an EMBL/GenBank/DDBJ whole genome shotgun (WGS) entry which is preliminary data.</text>
</comment>
<dbReference type="RefSeq" id="XP_062656890.1">
    <property type="nucleotide sequence ID" value="XM_062799440.1"/>
</dbReference>
<accession>A0AAE0HD21</accession>
<keyword evidence="2" id="KW-1185">Reference proteome</keyword>
<dbReference type="Proteomes" id="UP001278766">
    <property type="component" value="Unassembled WGS sequence"/>
</dbReference>
<name>A0AAE0HD21_9PEZI</name>
<evidence type="ECO:0000313" key="2">
    <source>
        <dbReference type="Proteomes" id="UP001278766"/>
    </source>
</evidence>
<evidence type="ECO:0000313" key="1">
    <source>
        <dbReference type="EMBL" id="KAK3293376.1"/>
    </source>
</evidence>
<protein>
    <submittedName>
        <fullName evidence="1">Uncharacterized protein</fullName>
    </submittedName>
</protein>